<proteinExistence type="predicted"/>
<comment type="caution">
    <text evidence="1">The sequence shown here is derived from an EMBL/GenBank/DDBJ whole genome shotgun (WGS) entry which is preliminary data.</text>
</comment>
<organism evidence="1 2">
    <name type="scientific">Deinococcus daejeonensis</name>
    <dbReference type="NCBI Taxonomy" id="1007098"/>
    <lineage>
        <taxon>Bacteria</taxon>
        <taxon>Thermotogati</taxon>
        <taxon>Deinococcota</taxon>
        <taxon>Deinococci</taxon>
        <taxon>Deinococcales</taxon>
        <taxon>Deinococcaceae</taxon>
        <taxon>Deinococcus</taxon>
    </lineage>
</organism>
<gene>
    <name evidence="1" type="ORF">GCM10010842_29850</name>
</gene>
<reference evidence="2" key="1">
    <citation type="journal article" date="2019" name="Int. J. Syst. Evol. Microbiol.">
        <title>The Global Catalogue of Microorganisms (GCM) 10K type strain sequencing project: providing services to taxonomists for standard genome sequencing and annotation.</title>
        <authorList>
            <consortium name="The Broad Institute Genomics Platform"/>
            <consortium name="The Broad Institute Genome Sequencing Center for Infectious Disease"/>
            <person name="Wu L."/>
            <person name="Ma J."/>
        </authorList>
    </citation>
    <scope>NUCLEOTIDE SEQUENCE [LARGE SCALE GENOMIC DNA]</scope>
    <source>
        <strain evidence="2">JCM 16918</strain>
    </source>
</reference>
<name>A0ABQ2JAZ3_9DEIO</name>
<sequence>MASGTSYSRSRRTKKALAAWVPQLSSEQGSEFDVPPPQGFVTDLDAALVEQFLKIPLAEWEAVVEPEGIPDDAQRKTVAMGLPISHNSPAYPR</sequence>
<dbReference type="EMBL" id="BMOR01000016">
    <property type="protein sequence ID" value="GGN42918.1"/>
    <property type="molecule type" value="Genomic_DNA"/>
</dbReference>
<evidence type="ECO:0000313" key="2">
    <source>
        <dbReference type="Proteomes" id="UP000645517"/>
    </source>
</evidence>
<protein>
    <submittedName>
        <fullName evidence="1">Uncharacterized protein</fullName>
    </submittedName>
</protein>
<evidence type="ECO:0000313" key="1">
    <source>
        <dbReference type="EMBL" id="GGN42918.1"/>
    </source>
</evidence>
<dbReference type="Proteomes" id="UP000645517">
    <property type="component" value="Unassembled WGS sequence"/>
</dbReference>
<accession>A0ABQ2JAZ3</accession>
<keyword evidence="2" id="KW-1185">Reference proteome</keyword>